<dbReference type="PROSITE" id="PS51450">
    <property type="entry name" value="LRR"/>
    <property type="match status" value="1"/>
</dbReference>
<dbReference type="GO" id="GO:0004309">
    <property type="term" value="F:exopolyphosphatase activity"/>
    <property type="evidence" value="ECO:0007669"/>
    <property type="project" value="UniProtKB-EC"/>
</dbReference>
<dbReference type="InterPro" id="IPR050273">
    <property type="entry name" value="GppA/Ppx_hydrolase"/>
</dbReference>
<dbReference type="Gene3D" id="3.30.420.40">
    <property type="match status" value="1"/>
</dbReference>
<sequence length="501" mass="55888">MNNISDSGHTLAAIDLGSNSFHMIVARVAHGEMRPIERFGERVQLAAGMKSNRLAEDAIERGLNCLARFRQVIEKLQPSAVRIVGTNALRAAKNAKAFIKPAEALIGFPVEVISGREEARLVYLGVAHTLADDDNSRLVVDIGGGSTEFVIGQRFESKLRESLHMGCVTYRDRFFPGGKISEKRFAKAYQAAYQEVLLIRKAYKQHGWDNAVGSSGTMRSVEAILMQQGWSAEGFDASCLTGLRKFLLSHNHIDELTDLPGLSERRRGVIVPGVAIICGVFDALGVAHMNTSPGALREGVIYEMMGREVHEDVRERTVSSLMRRAEVDQQNADQVESMAMLLFEKAAQEWHLTETDRDLLRWASRLHEVGLSVAHTQFHKHGQYLIEHSDLPGFSKQMQWILALLVRSHRQKFPTENLVGLDKAQVLYLKKLCAIMRLAAVFKYVTAVEGEPLFSTTVQGSEIVLGFDEGWLERHPLTSDALSAERQVLKKIGFQLRFNGI</sequence>
<gene>
    <name evidence="13" type="primary">ppx</name>
    <name evidence="13" type="ORF">Q8A57_07620</name>
</gene>
<dbReference type="EMBL" id="JAUUUU010000003">
    <property type="protein sequence ID" value="MDP1520831.1"/>
    <property type="molecule type" value="Genomic_DNA"/>
</dbReference>
<dbReference type="Pfam" id="PF02541">
    <property type="entry name" value="Ppx-GppA"/>
    <property type="match status" value="1"/>
</dbReference>
<keyword evidence="7" id="KW-1003">Cell membrane</keyword>
<dbReference type="FunFam" id="3.30.420.150:FF:000001">
    <property type="entry name" value="Guanosine-5'-triphosphate,3'-diphosphate pyrophosphatase"/>
    <property type="match status" value="1"/>
</dbReference>
<dbReference type="NCBIfam" id="TIGR03706">
    <property type="entry name" value="exo_poly_only"/>
    <property type="match status" value="1"/>
</dbReference>
<protein>
    <recommendedName>
        <fullName evidence="6">Exopolyphosphatase</fullName>
        <ecNumber evidence="5">3.6.1.11</ecNumber>
    </recommendedName>
</protein>
<dbReference type="Gene3D" id="1.10.3210.10">
    <property type="entry name" value="Hypothetical protein af1432"/>
    <property type="match status" value="1"/>
</dbReference>
<evidence type="ECO:0000256" key="5">
    <source>
        <dbReference type="ARBA" id="ARBA00012451"/>
    </source>
</evidence>
<dbReference type="SUPFAM" id="SSF109604">
    <property type="entry name" value="HD-domain/PDEase-like"/>
    <property type="match status" value="1"/>
</dbReference>
<evidence type="ECO:0000259" key="11">
    <source>
        <dbReference type="Pfam" id="PF02541"/>
    </source>
</evidence>
<organism evidence="13 14">
    <name type="scientific">Porticoccus litoralis</name>
    <dbReference type="NCBI Taxonomy" id="434086"/>
    <lineage>
        <taxon>Bacteria</taxon>
        <taxon>Pseudomonadati</taxon>
        <taxon>Pseudomonadota</taxon>
        <taxon>Gammaproteobacteria</taxon>
        <taxon>Cellvibrionales</taxon>
        <taxon>Porticoccaceae</taxon>
        <taxon>Porticoccus</taxon>
    </lineage>
</organism>
<dbReference type="SUPFAM" id="SSF53067">
    <property type="entry name" value="Actin-like ATPase domain"/>
    <property type="match status" value="2"/>
</dbReference>
<dbReference type="PANTHER" id="PTHR30005">
    <property type="entry name" value="EXOPOLYPHOSPHATASE"/>
    <property type="match status" value="1"/>
</dbReference>
<evidence type="ECO:0000256" key="3">
    <source>
        <dbReference type="ARBA" id="ARBA00007125"/>
    </source>
</evidence>
<accession>A0AAW8B4C4</accession>
<comment type="caution">
    <text evidence="13">The sequence shown here is derived from an EMBL/GenBank/DDBJ whole genome shotgun (WGS) entry which is preliminary data.</text>
</comment>
<dbReference type="PANTHER" id="PTHR30005:SF14">
    <property type="entry name" value="EXOPOLYPHOSPHATASE"/>
    <property type="match status" value="1"/>
</dbReference>
<keyword evidence="8 13" id="KW-0378">Hydrolase</keyword>
<dbReference type="AlphaFoldDB" id="A0AAW8B4C4"/>
<dbReference type="EC" id="3.6.1.11" evidence="5"/>
<evidence type="ECO:0000256" key="6">
    <source>
        <dbReference type="ARBA" id="ARBA00020416"/>
    </source>
</evidence>
<reference evidence="13" key="1">
    <citation type="journal article" date="2010" name="Int. J. Syst. Evol. Microbiol.">
        <title>Porticoccus litoralis gen. nov., sp. nov., a gammaproteobacterium isolated from the Yellow Sea.</title>
        <authorList>
            <person name="Oh H.M."/>
            <person name="Kim H."/>
            <person name="Kim K.M."/>
            <person name="Min G.S."/>
            <person name="Cho J.C."/>
        </authorList>
    </citation>
    <scope>NUCLEOTIDE SEQUENCE</scope>
    <source>
        <strain evidence="13">DSM 25064</strain>
    </source>
</reference>
<dbReference type="InterPro" id="IPR048950">
    <property type="entry name" value="Ppx_GppA_C"/>
</dbReference>
<comment type="subcellular location">
    <subcellularLocation>
        <location evidence="2">Cell membrane</location>
        <topology evidence="2">Peripheral membrane protein</topology>
    </subcellularLocation>
</comment>
<evidence type="ECO:0000313" key="14">
    <source>
        <dbReference type="Proteomes" id="UP001178354"/>
    </source>
</evidence>
<dbReference type="InterPro" id="IPR022371">
    <property type="entry name" value="Exopolyphosphatase"/>
</dbReference>
<dbReference type="CDD" id="cd24053">
    <property type="entry name" value="ASKHA_NBD_EcPPX-GppA-like"/>
    <property type="match status" value="1"/>
</dbReference>
<dbReference type="InterPro" id="IPR030673">
    <property type="entry name" value="PyroPPase_GppA_Ppx"/>
</dbReference>
<dbReference type="PIRSF" id="PIRSF001267">
    <property type="entry name" value="Pyrophosphatase_GppA_Ppx"/>
    <property type="match status" value="1"/>
</dbReference>
<evidence type="ECO:0000256" key="8">
    <source>
        <dbReference type="ARBA" id="ARBA00022801"/>
    </source>
</evidence>
<dbReference type="InterPro" id="IPR003695">
    <property type="entry name" value="Ppx_GppA_N"/>
</dbReference>
<keyword evidence="14" id="KW-1185">Reference proteome</keyword>
<keyword evidence="9" id="KW-0472">Membrane</keyword>
<dbReference type="FunFam" id="3.30.420.40:FF:000023">
    <property type="entry name" value="Guanosine-5'-triphosphate,3'-diphosphate pyrophosphatase"/>
    <property type="match status" value="1"/>
</dbReference>
<dbReference type="Proteomes" id="UP001178354">
    <property type="component" value="Unassembled WGS sequence"/>
</dbReference>
<evidence type="ECO:0000256" key="4">
    <source>
        <dbReference type="ARBA" id="ARBA00011738"/>
    </source>
</evidence>
<dbReference type="Pfam" id="PF21447">
    <property type="entry name" value="Ppx-GppA_III"/>
    <property type="match status" value="1"/>
</dbReference>
<name>A0AAW8B4C4_9GAMM</name>
<dbReference type="Gene3D" id="3.30.420.150">
    <property type="entry name" value="Exopolyphosphatase. Domain 2"/>
    <property type="match status" value="1"/>
</dbReference>
<evidence type="ECO:0000256" key="10">
    <source>
        <dbReference type="ARBA" id="ARBA00047607"/>
    </source>
</evidence>
<evidence type="ECO:0000256" key="2">
    <source>
        <dbReference type="ARBA" id="ARBA00004202"/>
    </source>
</evidence>
<evidence type="ECO:0000256" key="7">
    <source>
        <dbReference type="ARBA" id="ARBA00022475"/>
    </source>
</evidence>
<dbReference type="InterPro" id="IPR001611">
    <property type="entry name" value="Leu-rich_rpt"/>
</dbReference>
<proteinExistence type="inferred from homology"/>
<dbReference type="GO" id="GO:0005886">
    <property type="term" value="C:plasma membrane"/>
    <property type="evidence" value="ECO:0007669"/>
    <property type="project" value="UniProtKB-SubCell"/>
</dbReference>
<evidence type="ECO:0000256" key="1">
    <source>
        <dbReference type="ARBA" id="ARBA00001946"/>
    </source>
</evidence>
<dbReference type="InterPro" id="IPR043129">
    <property type="entry name" value="ATPase_NBD"/>
</dbReference>
<feature type="domain" description="Ppx/GppA phosphatase N-terminal" evidence="11">
    <location>
        <begin position="24"/>
        <end position="307"/>
    </location>
</feature>
<dbReference type="GO" id="GO:0006798">
    <property type="term" value="P:polyphosphate catabolic process"/>
    <property type="evidence" value="ECO:0007669"/>
    <property type="project" value="TreeGrafter"/>
</dbReference>
<comment type="subunit">
    <text evidence="4">Homodimer.</text>
</comment>
<evidence type="ECO:0000259" key="12">
    <source>
        <dbReference type="Pfam" id="PF21447"/>
    </source>
</evidence>
<reference evidence="13" key="2">
    <citation type="submission" date="2023-08" db="EMBL/GenBank/DDBJ databases">
        <authorList>
            <person name="Luo J."/>
        </authorList>
    </citation>
    <scope>NUCLEOTIDE SEQUENCE</scope>
    <source>
        <strain evidence="13">DSM 25064</strain>
    </source>
</reference>
<dbReference type="RefSeq" id="WP_305170412.1">
    <property type="nucleotide sequence ID" value="NZ_JAUUUU010000003.1"/>
</dbReference>
<comment type="catalytic activity">
    <reaction evidence="10">
        <text>[phosphate](n) + H2O = [phosphate](n-1) + phosphate + H(+)</text>
        <dbReference type="Rhea" id="RHEA:21528"/>
        <dbReference type="Rhea" id="RHEA-COMP:9859"/>
        <dbReference type="Rhea" id="RHEA-COMP:14279"/>
        <dbReference type="ChEBI" id="CHEBI:15377"/>
        <dbReference type="ChEBI" id="CHEBI:15378"/>
        <dbReference type="ChEBI" id="CHEBI:16838"/>
        <dbReference type="ChEBI" id="CHEBI:43474"/>
        <dbReference type="EC" id="3.6.1.11"/>
    </reaction>
</comment>
<evidence type="ECO:0000313" key="13">
    <source>
        <dbReference type="EMBL" id="MDP1520831.1"/>
    </source>
</evidence>
<evidence type="ECO:0000256" key="9">
    <source>
        <dbReference type="ARBA" id="ARBA00023136"/>
    </source>
</evidence>
<feature type="domain" description="Ppx/GppA phosphatase C-terminal" evidence="12">
    <location>
        <begin position="313"/>
        <end position="485"/>
    </location>
</feature>
<comment type="cofactor">
    <cofactor evidence="1">
        <name>Mg(2+)</name>
        <dbReference type="ChEBI" id="CHEBI:18420"/>
    </cofactor>
</comment>
<comment type="similarity">
    <text evidence="3">Belongs to the GppA/Ppx family.</text>
</comment>